<sequence length="627" mass="67761">MFMRGQDPRRGVVFDARNFQPYSSPETIGAFRYKVAKQRRSMSKYRVDQYLVYNENSLQSQMDHLNHVSRDVPAPEQMRRVSPYHPVTTSSRVGGFLEDAPPDYYDTIPSSTNATANIDRSHSLILSGHSNFSPTVPPSGPTTRSGCNAGDHLQSAATWLNTVGTSSGDGSIGTNAFKAEFSDDLYFRAPNFSPGNFDLGATGGSGMPMGYFDSSSPSTYHMNGSSPTTMFGSFSSSIGPPEHMDMDPSDFIRSPANGPPGNASMGSYPSTQGQNNIPHPPIPMFPITPNHDAIEPETVSPSMLRVNNAPSQPRMSSSSESLPGPYSPYGPFHVDTDSDAAPQPPCTIPEGYILSSPGNHGRDDSTQGIAQRGYVGSKWGRKQLPDKAPSNRQSVFPSNGSKQDSEPGQVANTSSKRSKPKNNRAASQPQLRSYPPHLGTHAPEARTGDNLAGSSSTSAATAAADAIPVAAGTGYGSRSGPRTLPDADADADTLPSERSAKDDFLVRSRLNGMKYSEIRKLGNYKEAESTLRGRFRTLVKPKEARVRTPQWQDIDDKLLREAVTKLAKPRDKSSSSNIPWKAVADYISENGGTYHFGNNTCHRRWNFLNGKGGPEVKKGSTRGKKAT</sequence>
<reference evidence="2 3" key="1">
    <citation type="journal article" date="2023" name="PLoS ONE">
        <title>Cytospora paraplurivora sp. nov. isolated from orchards with fruit tree decline syndrome in Ontario, Canada.</title>
        <authorList>
            <person name="Ilyukhin E."/>
            <person name="Nguyen H.D.T."/>
            <person name="Castle A.J."/>
            <person name="Ellouze W."/>
        </authorList>
    </citation>
    <scope>NUCLEOTIDE SEQUENCE [LARGE SCALE GENOMIC DNA]</scope>
    <source>
        <strain evidence="2 3">FDS-564</strain>
    </source>
</reference>
<dbReference type="Proteomes" id="UP001320245">
    <property type="component" value="Unassembled WGS sequence"/>
</dbReference>
<proteinExistence type="predicted"/>
<evidence type="ECO:0000313" key="3">
    <source>
        <dbReference type="Proteomes" id="UP001320245"/>
    </source>
</evidence>
<keyword evidence="3" id="KW-1185">Reference proteome</keyword>
<gene>
    <name evidence="2" type="ORF">SLS53_005680</name>
</gene>
<evidence type="ECO:0008006" key="4">
    <source>
        <dbReference type="Google" id="ProtNLM"/>
    </source>
</evidence>
<feature type="compositionally biased region" description="Polar residues" evidence="1">
    <location>
        <begin position="264"/>
        <end position="274"/>
    </location>
</feature>
<accession>A0AAN9UD58</accession>
<feature type="compositionally biased region" description="Low complexity" evidence="1">
    <location>
        <begin position="310"/>
        <end position="324"/>
    </location>
</feature>
<organism evidence="2 3">
    <name type="scientific">Cytospora paraplurivora</name>
    <dbReference type="NCBI Taxonomy" id="2898453"/>
    <lineage>
        <taxon>Eukaryota</taxon>
        <taxon>Fungi</taxon>
        <taxon>Dikarya</taxon>
        <taxon>Ascomycota</taxon>
        <taxon>Pezizomycotina</taxon>
        <taxon>Sordariomycetes</taxon>
        <taxon>Sordariomycetidae</taxon>
        <taxon>Diaporthales</taxon>
        <taxon>Cytosporaceae</taxon>
        <taxon>Cytospora</taxon>
    </lineage>
</organism>
<protein>
    <recommendedName>
        <fullName evidence="4">Myb-like domain-containing protein</fullName>
    </recommendedName>
</protein>
<dbReference type="EMBL" id="JAJSPL020000022">
    <property type="protein sequence ID" value="KAK7739711.1"/>
    <property type="molecule type" value="Genomic_DNA"/>
</dbReference>
<name>A0AAN9UD58_9PEZI</name>
<comment type="caution">
    <text evidence="2">The sequence shown here is derived from an EMBL/GenBank/DDBJ whole genome shotgun (WGS) entry which is preliminary data.</text>
</comment>
<feature type="region of interest" description="Disordered" evidence="1">
    <location>
        <begin position="240"/>
        <end position="496"/>
    </location>
</feature>
<feature type="region of interest" description="Disordered" evidence="1">
    <location>
        <begin position="608"/>
        <end position="627"/>
    </location>
</feature>
<evidence type="ECO:0000313" key="2">
    <source>
        <dbReference type="EMBL" id="KAK7739711.1"/>
    </source>
</evidence>
<evidence type="ECO:0000256" key="1">
    <source>
        <dbReference type="SAM" id="MobiDB-lite"/>
    </source>
</evidence>
<feature type="compositionally biased region" description="Low complexity" evidence="1">
    <location>
        <begin position="452"/>
        <end position="472"/>
    </location>
</feature>
<feature type="compositionally biased region" description="Polar residues" evidence="1">
    <location>
        <begin position="390"/>
        <end position="402"/>
    </location>
</feature>
<dbReference type="AlphaFoldDB" id="A0AAN9UD58"/>